<feature type="domain" description="Novel STAND NTPase 3" evidence="4">
    <location>
        <begin position="24"/>
        <end position="179"/>
    </location>
</feature>
<evidence type="ECO:0000256" key="1">
    <source>
        <dbReference type="ARBA" id="ARBA00022737"/>
    </source>
</evidence>
<evidence type="ECO:0000256" key="2">
    <source>
        <dbReference type="ARBA" id="ARBA00023043"/>
    </source>
</evidence>
<dbReference type="PANTHER" id="PTHR24198:SF165">
    <property type="entry name" value="ANKYRIN REPEAT-CONTAINING PROTEIN-RELATED"/>
    <property type="match status" value="1"/>
</dbReference>
<dbReference type="Gene3D" id="1.25.40.20">
    <property type="entry name" value="Ankyrin repeat-containing domain"/>
    <property type="match status" value="5"/>
</dbReference>
<reference evidence="5" key="1">
    <citation type="submission" date="2018-11" db="EMBL/GenBank/DDBJ databases">
        <authorList>
            <person name="Alioto T."/>
            <person name="Alioto T."/>
        </authorList>
    </citation>
    <scope>NUCLEOTIDE SEQUENCE</scope>
</reference>
<feature type="repeat" description="ANK" evidence="3">
    <location>
        <begin position="866"/>
        <end position="898"/>
    </location>
</feature>
<dbReference type="SMART" id="SM00248">
    <property type="entry name" value="ANK"/>
    <property type="match status" value="17"/>
</dbReference>
<evidence type="ECO:0000313" key="6">
    <source>
        <dbReference type="Proteomes" id="UP000596742"/>
    </source>
</evidence>
<comment type="caution">
    <text evidence="5">The sequence shown here is derived from an EMBL/GenBank/DDBJ whole genome shotgun (WGS) entry which is preliminary data.</text>
</comment>
<feature type="repeat" description="ANK" evidence="3">
    <location>
        <begin position="547"/>
        <end position="579"/>
    </location>
</feature>
<evidence type="ECO:0000259" key="4">
    <source>
        <dbReference type="Pfam" id="PF20720"/>
    </source>
</evidence>
<feature type="repeat" description="ANK" evidence="3">
    <location>
        <begin position="899"/>
        <end position="931"/>
    </location>
</feature>
<name>A0A8B6HR73_MYTGA</name>
<dbReference type="EMBL" id="UYJE01010507">
    <property type="protein sequence ID" value="VDI83838.1"/>
    <property type="molecule type" value="Genomic_DNA"/>
</dbReference>
<feature type="repeat" description="ANK" evidence="3">
    <location>
        <begin position="833"/>
        <end position="865"/>
    </location>
</feature>
<dbReference type="InterPro" id="IPR027417">
    <property type="entry name" value="P-loop_NTPase"/>
</dbReference>
<feature type="repeat" description="ANK" evidence="3">
    <location>
        <begin position="1126"/>
        <end position="1161"/>
    </location>
</feature>
<proteinExistence type="predicted"/>
<feature type="repeat" description="ANK" evidence="3">
    <location>
        <begin position="1088"/>
        <end position="1125"/>
    </location>
</feature>
<dbReference type="SUPFAM" id="SSF48403">
    <property type="entry name" value="Ankyrin repeat"/>
    <property type="match status" value="3"/>
</dbReference>
<dbReference type="InterPro" id="IPR036770">
    <property type="entry name" value="Ankyrin_rpt-contain_sf"/>
</dbReference>
<feature type="repeat" description="ANK" evidence="3">
    <location>
        <begin position="613"/>
        <end position="645"/>
    </location>
</feature>
<dbReference type="SUPFAM" id="SSF52540">
    <property type="entry name" value="P-loop containing nucleoside triphosphate hydrolases"/>
    <property type="match status" value="1"/>
</dbReference>
<gene>
    <name evidence="5" type="ORF">MGAL_10B013701</name>
</gene>
<keyword evidence="2 3" id="KW-0040">ANK repeat</keyword>
<organism evidence="5 6">
    <name type="scientific">Mytilus galloprovincialis</name>
    <name type="common">Mediterranean mussel</name>
    <dbReference type="NCBI Taxonomy" id="29158"/>
    <lineage>
        <taxon>Eukaryota</taxon>
        <taxon>Metazoa</taxon>
        <taxon>Spiralia</taxon>
        <taxon>Lophotrochozoa</taxon>
        <taxon>Mollusca</taxon>
        <taxon>Bivalvia</taxon>
        <taxon>Autobranchia</taxon>
        <taxon>Pteriomorphia</taxon>
        <taxon>Mytilida</taxon>
        <taxon>Mytiloidea</taxon>
        <taxon>Mytilidae</taxon>
        <taxon>Mytilinae</taxon>
        <taxon>Mytilus</taxon>
    </lineage>
</organism>
<dbReference type="Pfam" id="PF12796">
    <property type="entry name" value="Ank_2"/>
    <property type="match status" value="4"/>
</dbReference>
<dbReference type="PROSITE" id="PS50297">
    <property type="entry name" value="ANK_REP_REGION"/>
    <property type="match status" value="7"/>
</dbReference>
<dbReference type="AlphaFoldDB" id="A0A8B6HR73"/>
<dbReference type="InterPro" id="IPR002110">
    <property type="entry name" value="Ankyrin_rpt"/>
</dbReference>
<evidence type="ECO:0000313" key="5">
    <source>
        <dbReference type="EMBL" id="VDI83838.1"/>
    </source>
</evidence>
<keyword evidence="6" id="KW-1185">Reference proteome</keyword>
<evidence type="ECO:0000256" key="3">
    <source>
        <dbReference type="PROSITE-ProRule" id="PRU00023"/>
    </source>
</evidence>
<feature type="repeat" description="ANK" evidence="3">
    <location>
        <begin position="1001"/>
        <end position="1033"/>
    </location>
</feature>
<protein>
    <recommendedName>
        <fullName evidence="4">Novel STAND NTPase 3 domain-containing protein</fullName>
    </recommendedName>
</protein>
<dbReference type="OrthoDB" id="426293at2759"/>
<dbReference type="PROSITE" id="PS50088">
    <property type="entry name" value="ANK_REPEAT"/>
    <property type="match status" value="11"/>
</dbReference>
<dbReference type="Pfam" id="PF00023">
    <property type="entry name" value="Ank"/>
    <property type="match status" value="3"/>
</dbReference>
<keyword evidence="1" id="KW-0677">Repeat</keyword>
<dbReference type="Proteomes" id="UP000596742">
    <property type="component" value="Unassembled WGS sequence"/>
</dbReference>
<dbReference type="Pfam" id="PF20720">
    <property type="entry name" value="nSTAND3"/>
    <property type="match status" value="1"/>
</dbReference>
<dbReference type="PRINTS" id="PR01415">
    <property type="entry name" value="ANKYRIN"/>
</dbReference>
<feature type="repeat" description="ANK" evidence="3">
    <location>
        <begin position="968"/>
        <end position="1000"/>
    </location>
</feature>
<accession>A0A8B6HR73</accession>
<dbReference type="PANTHER" id="PTHR24198">
    <property type="entry name" value="ANKYRIN REPEAT AND PROTEIN KINASE DOMAIN-CONTAINING PROTEIN"/>
    <property type="match status" value="1"/>
</dbReference>
<dbReference type="InterPro" id="IPR049050">
    <property type="entry name" value="nSTAND3"/>
</dbReference>
<feature type="repeat" description="ANK" evidence="3">
    <location>
        <begin position="580"/>
        <end position="612"/>
    </location>
</feature>
<feature type="repeat" description="ANK" evidence="3">
    <location>
        <begin position="481"/>
        <end position="513"/>
    </location>
</feature>
<sequence>MKVFFITDLFENRIKCWVKDDEKFFKTAATRKILGVVKHNTVTVISGNSGMGKTATSHHISLHLQQHEGYQILPITDPMDIEKYYIKGLAQIFVFDDMCGVFSVDQHLINSWDKVSSQILTFSKEQKHFRILVTCRLQITKNSKFEKLSDKLNMKSCNLLSKDLAYTNDEQLKIASCHMDLEHVHQLSRVIISGLDMFPFLCDMFGRSEKKDMKMFEFPIQYFKEQFDHMQYQNEECFLGLALLVIYNNTIKTNVFIDESIDTGFKKILKEVFECLGLSNRPSKLYVLKQLKTLIDTYITSYIENNESIITSKHARVFDLLSLYFGKKMTKTLVKYATPDFISDRIQFESLEEVHDEYTIMIPPCLEHLYFDRMEAEIMRNNFYDVFGNTQSHFELYQEQFIDFFSEKKDIMEKLLHNRWPLYLSSMYGCGIFVQFLLEQHKNTPSNLLQDSSDESSFEISIIDDDTEDDCTDLNRRQIKHINAPLVVACTEGNLQIVQTLVKYGYDIDCVKPGLLFPLYAACYCGHTDIVQYLLACNCKVDLEDHNGQTALHGACMKNNKDIVSILLGKGFNINKQGFKKETPLFIACTWGNLDVVSILLKYNCDITICNILSESPLHIACKNGHKDIVKVLIRNKCDVNVINELGRTALHEACTRYFRYLLDEEEDTWSSESEEDDIQCEEPTVENDINVIEDILPFNSTETFRKEIIEILLHNKVNPCITDCFDYTALHIAAKNDYPTVVDVLLKKLLEINKMALVNEDKPIDLNKTVIPPLFASSSKSVINVFVQHNCNINVLDSHGQNALYCASERGSFEMAEFLNNIGCKMNVIFASGKSILHAACRGANEKIVDFFLKRGCDVNHADNQDETPLFMACEGSNSKVVDMLITYHCDVNKINTRGCNALHRSSLNGHADIVSILLKNGININQTDNWNNTPLFYACLHGTYGNKDVVNLLIQNKCEVNIPNKDGQIVLHISCWLGHPELTQLLLQNHSNINQADDLKLTPLHLAATEGYNDIVELLIENGCDINACDINGRNALHYACMQKVEYENLNILSCCSRHRRQEHYHKKVVVLLLQNKCDANQQDTFGQMPLHVACDNCTSHRCMTDIVKLLLDSGCDINMRDNSKRSPFRIASEQNGYESADIVKALVEKNCDVNIKDSNGQTALEIRESKGDTWIADVLRHC</sequence>